<feature type="region of interest" description="Disordered" evidence="1">
    <location>
        <begin position="1"/>
        <end position="45"/>
    </location>
</feature>
<dbReference type="AlphaFoldDB" id="A0A8S9INQ9"/>
<accession>A0A8S9INQ9</accession>
<protein>
    <submittedName>
        <fullName evidence="2">Uncharacterized protein</fullName>
    </submittedName>
</protein>
<reference evidence="2" key="1">
    <citation type="submission" date="2019-12" db="EMBL/GenBank/DDBJ databases">
        <title>Genome sequencing and annotation of Brassica cretica.</title>
        <authorList>
            <person name="Studholme D.J."/>
            <person name="Sarris P.F."/>
        </authorList>
    </citation>
    <scope>NUCLEOTIDE SEQUENCE</scope>
    <source>
        <strain evidence="2">PFS-102/07</strain>
        <tissue evidence="2">Leaf</tissue>
    </source>
</reference>
<organism evidence="2">
    <name type="scientific">Brassica cretica</name>
    <name type="common">Mustard</name>
    <dbReference type="NCBI Taxonomy" id="69181"/>
    <lineage>
        <taxon>Eukaryota</taxon>
        <taxon>Viridiplantae</taxon>
        <taxon>Streptophyta</taxon>
        <taxon>Embryophyta</taxon>
        <taxon>Tracheophyta</taxon>
        <taxon>Spermatophyta</taxon>
        <taxon>Magnoliopsida</taxon>
        <taxon>eudicotyledons</taxon>
        <taxon>Gunneridae</taxon>
        <taxon>Pentapetalae</taxon>
        <taxon>rosids</taxon>
        <taxon>malvids</taxon>
        <taxon>Brassicales</taxon>
        <taxon>Brassicaceae</taxon>
        <taxon>Brassiceae</taxon>
        <taxon>Brassica</taxon>
    </lineage>
</organism>
<proteinExistence type="predicted"/>
<evidence type="ECO:0000256" key="1">
    <source>
        <dbReference type="SAM" id="MobiDB-lite"/>
    </source>
</evidence>
<name>A0A8S9INQ9_BRACR</name>
<feature type="compositionally biased region" description="Polar residues" evidence="1">
    <location>
        <begin position="1"/>
        <end position="16"/>
    </location>
</feature>
<gene>
    <name evidence="2" type="ORF">F2Q70_00004899</name>
</gene>
<evidence type="ECO:0000313" key="2">
    <source>
        <dbReference type="EMBL" id="KAF2571195.1"/>
    </source>
</evidence>
<dbReference type="EMBL" id="QGKY02001015">
    <property type="protein sequence ID" value="KAF2571195.1"/>
    <property type="molecule type" value="Genomic_DNA"/>
</dbReference>
<comment type="caution">
    <text evidence="2">The sequence shown here is derived from an EMBL/GenBank/DDBJ whole genome shotgun (WGS) entry which is preliminary data.</text>
</comment>
<sequence length="90" mass="10085">MGASKPKNTAPTTSEKPNCCRPNQESKHEPTKNIGKGRHRRYEEKLSTDDDVIKKKNQRLLPLARTTVTIYTHLAGRPVVGKSGNCESHF</sequence>